<dbReference type="PRINTS" id="PR00359">
    <property type="entry name" value="BP450"/>
</dbReference>
<comment type="similarity">
    <text evidence="1">Belongs to the cytochrome P450 family.</text>
</comment>
<evidence type="ECO:0000313" key="3">
    <source>
        <dbReference type="Proteomes" id="UP001291309"/>
    </source>
</evidence>
<dbReference type="RefSeq" id="WP_321549531.1">
    <property type="nucleotide sequence ID" value="NZ_JAXIVS010000012.1"/>
</dbReference>
<dbReference type="Pfam" id="PF00067">
    <property type="entry name" value="p450"/>
    <property type="match status" value="1"/>
</dbReference>
<gene>
    <name evidence="2" type="ORF">SYV04_30770</name>
</gene>
<accession>A0ABU5HDA9</accession>
<keyword evidence="3" id="KW-1185">Reference proteome</keyword>
<dbReference type="CDD" id="cd20625">
    <property type="entry name" value="CYP164-like"/>
    <property type="match status" value="1"/>
</dbReference>
<name>A0ABU5HDA9_9BACT</name>
<evidence type="ECO:0000313" key="2">
    <source>
        <dbReference type="EMBL" id="MDY7230818.1"/>
    </source>
</evidence>
<dbReference type="Gene3D" id="1.10.630.10">
    <property type="entry name" value="Cytochrome P450"/>
    <property type="match status" value="1"/>
</dbReference>
<dbReference type="SUPFAM" id="SSF48264">
    <property type="entry name" value="Cytochrome P450"/>
    <property type="match status" value="1"/>
</dbReference>
<dbReference type="InterPro" id="IPR036396">
    <property type="entry name" value="Cyt_P450_sf"/>
</dbReference>
<sequence>MTVAAEKIALDVVSPENLLDPNPLYKHLLESEPVYWSDTLQAWFVTRHEDVAACFRDPRLSAERTQLVVEQQLRGVGTDKVRDYLHYASQQMLMKDGAEHSRLRRQTNPGFTTQALDGWRPMIHRVVDTLLDRVQDMGRMDLVLDFSEPLPSLIIMEFFDIPVAHREDFQIWANCIARFFGSPVEGMEEAALRANDAMRNLARYLGALAQERRKSPGRDILSMMIQAQAEGRMDEDQLVANAILILTAGHVTTIDQLSNGVHALLTHPEQLQKLRENPTLLMSAVEEVLRYAPAVPFMHRIAIEDLELRGRSIRRGQIVFLGIAAANRDPSVFPEPDRFDITRANNKHLSFAFGPHLCLGAGLARRELDLSFGALLRRMPGLRLDEERPPRIKCNSLVFRGFDALPVRW</sequence>
<dbReference type="EMBL" id="JAXIVS010000012">
    <property type="protein sequence ID" value="MDY7230818.1"/>
    <property type="molecule type" value="Genomic_DNA"/>
</dbReference>
<dbReference type="Proteomes" id="UP001291309">
    <property type="component" value="Unassembled WGS sequence"/>
</dbReference>
<dbReference type="PRINTS" id="PR00385">
    <property type="entry name" value="P450"/>
</dbReference>
<evidence type="ECO:0000256" key="1">
    <source>
        <dbReference type="ARBA" id="ARBA00010617"/>
    </source>
</evidence>
<dbReference type="PANTHER" id="PTHR46696:SF1">
    <property type="entry name" value="CYTOCHROME P450 YJIB-RELATED"/>
    <property type="match status" value="1"/>
</dbReference>
<dbReference type="InterPro" id="IPR002397">
    <property type="entry name" value="Cyt_P450_B"/>
</dbReference>
<dbReference type="InterPro" id="IPR001128">
    <property type="entry name" value="Cyt_P450"/>
</dbReference>
<proteinExistence type="inferred from homology"/>
<dbReference type="PANTHER" id="PTHR46696">
    <property type="entry name" value="P450, PUTATIVE (EUROFUNG)-RELATED"/>
    <property type="match status" value="1"/>
</dbReference>
<protein>
    <submittedName>
        <fullName evidence="2">Cytochrome P450</fullName>
    </submittedName>
</protein>
<reference evidence="2 3" key="1">
    <citation type="submission" date="2023-12" db="EMBL/GenBank/DDBJ databases">
        <title>the genome sequence of Hyalangium sp. s54d21.</title>
        <authorList>
            <person name="Zhang X."/>
        </authorList>
    </citation>
    <scope>NUCLEOTIDE SEQUENCE [LARGE SCALE GENOMIC DNA]</scope>
    <source>
        <strain evidence="3">s54d21</strain>
    </source>
</reference>
<organism evidence="2 3">
    <name type="scientific">Hyalangium rubrum</name>
    <dbReference type="NCBI Taxonomy" id="3103134"/>
    <lineage>
        <taxon>Bacteria</taxon>
        <taxon>Pseudomonadati</taxon>
        <taxon>Myxococcota</taxon>
        <taxon>Myxococcia</taxon>
        <taxon>Myxococcales</taxon>
        <taxon>Cystobacterineae</taxon>
        <taxon>Archangiaceae</taxon>
        <taxon>Hyalangium</taxon>
    </lineage>
</organism>
<comment type="caution">
    <text evidence="2">The sequence shown here is derived from an EMBL/GenBank/DDBJ whole genome shotgun (WGS) entry which is preliminary data.</text>
</comment>